<evidence type="ECO:0000313" key="2">
    <source>
        <dbReference type="Proteomes" id="UP000685013"/>
    </source>
</evidence>
<sequence length="73" mass="7636">MLVGVSANFLLGRPASSCFGCNLGPSSSTSCLRIAGTPRTLMSSTSSETFSGNRPASLFDAAMGRITQRVYEI</sequence>
<accession>A0AAV6MXJ2</accession>
<comment type="caution">
    <text evidence="1">The sequence shown here is derived from an EMBL/GenBank/DDBJ whole genome shotgun (WGS) entry which is preliminary data.</text>
</comment>
<reference evidence="1 2" key="1">
    <citation type="journal article" date="2021" name="Hortic Res">
        <title>The domestication of Cucurbita argyrosperma as revealed by the genome of its wild relative.</title>
        <authorList>
            <person name="Barrera-Redondo J."/>
            <person name="Sanchez-de la Vega G."/>
            <person name="Aguirre-Liguori J.A."/>
            <person name="Castellanos-Morales G."/>
            <person name="Gutierrez-Guerrero Y.T."/>
            <person name="Aguirre-Dugua X."/>
            <person name="Aguirre-Planter E."/>
            <person name="Tenaillon M.I."/>
            <person name="Lira-Saade R."/>
            <person name="Eguiarte L.E."/>
        </authorList>
    </citation>
    <scope>NUCLEOTIDE SEQUENCE [LARGE SCALE GENOMIC DNA]</scope>
    <source>
        <strain evidence="1">JBR-2021</strain>
    </source>
</reference>
<dbReference type="EMBL" id="JAGKQH010000011">
    <property type="protein sequence ID" value="KAG6588281.1"/>
    <property type="molecule type" value="Genomic_DNA"/>
</dbReference>
<feature type="non-terminal residue" evidence="1">
    <location>
        <position position="1"/>
    </location>
</feature>
<organism evidence="1 2">
    <name type="scientific">Cucurbita argyrosperma subsp. sororia</name>
    <dbReference type="NCBI Taxonomy" id="37648"/>
    <lineage>
        <taxon>Eukaryota</taxon>
        <taxon>Viridiplantae</taxon>
        <taxon>Streptophyta</taxon>
        <taxon>Embryophyta</taxon>
        <taxon>Tracheophyta</taxon>
        <taxon>Spermatophyta</taxon>
        <taxon>Magnoliopsida</taxon>
        <taxon>eudicotyledons</taxon>
        <taxon>Gunneridae</taxon>
        <taxon>Pentapetalae</taxon>
        <taxon>rosids</taxon>
        <taxon>fabids</taxon>
        <taxon>Cucurbitales</taxon>
        <taxon>Cucurbitaceae</taxon>
        <taxon>Cucurbiteae</taxon>
        <taxon>Cucurbita</taxon>
    </lineage>
</organism>
<evidence type="ECO:0000313" key="1">
    <source>
        <dbReference type="EMBL" id="KAG6588281.1"/>
    </source>
</evidence>
<dbReference type="Proteomes" id="UP000685013">
    <property type="component" value="Chromosome 11"/>
</dbReference>
<protein>
    <submittedName>
        <fullName evidence="1">Uncharacterized protein</fullName>
    </submittedName>
</protein>
<keyword evidence="2" id="KW-1185">Reference proteome</keyword>
<gene>
    <name evidence="1" type="ORF">SDJN03_16846</name>
</gene>
<proteinExistence type="predicted"/>
<dbReference type="AlphaFoldDB" id="A0AAV6MXJ2"/>
<name>A0AAV6MXJ2_9ROSI</name>